<feature type="domain" description="Peptidase S49" evidence="6">
    <location>
        <begin position="123"/>
        <end position="265"/>
    </location>
</feature>
<dbReference type="PANTHER" id="PTHR42987">
    <property type="entry name" value="PEPTIDASE S49"/>
    <property type="match status" value="1"/>
</dbReference>
<dbReference type="CDD" id="cd07023">
    <property type="entry name" value="S49_Sppa_N_C"/>
    <property type="match status" value="1"/>
</dbReference>
<dbReference type="InterPro" id="IPR047272">
    <property type="entry name" value="S49_SppA_C"/>
</dbReference>
<dbReference type="Gene3D" id="3.90.226.10">
    <property type="entry name" value="2-enoyl-CoA Hydratase, Chain A, domain 1"/>
    <property type="match status" value="1"/>
</dbReference>
<keyword evidence="4" id="KW-0720">Serine protease</keyword>
<dbReference type="Pfam" id="PF01343">
    <property type="entry name" value="Peptidase_S49"/>
    <property type="match status" value="1"/>
</dbReference>
<evidence type="ECO:0000256" key="1">
    <source>
        <dbReference type="ARBA" id="ARBA00008683"/>
    </source>
</evidence>
<sequence>MQHTMASAVIGDLLKERRTERRWRLVRRVGIALAFLMGLTHYVIFYSRVYGFSFEPRQATVAVIHIEGSIMQTSLASADKIIPALKRAFEADQVKAVILAIDSPGGAPVEAERITYLIDDLKKRHKKPVHAVIQNMGASAAYMIALHADKIYAGRYSIVGSIGAVMSTWDVHRALARFDVYQKVYASGPLKAMANPFVESSPAAEKKAQDLIDIMGGRFLDELRRTRAGHLKDLAEYGTGEVWDGAAAKDLGLVDEIGTVESVASTFGDVDVRDYGPKSASLRLFGTSASEWLQDALVRSAQQLLSDQPAVR</sequence>
<gene>
    <name evidence="7" type="ORF">BKK80_34800</name>
</gene>
<keyword evidence="8" id="KW-1185">Reference proteome</keyword>
<dbReference type="PANTHER" id="PTHR42987:SF8">
    <property type="entry name" value="PROTEINASE"/>
    <property type="match status" value="1"/>
</dbReference>
<dbReference type="InterPro" id="IPR002142">
    <property type="entry name" value="Peptidase_S49"/>
</dbReference>
<evidence type="ECO:0000256" key="5">
    <source>
        <dbReference type="SAM" id="Phobius"/>
    </source>
</evidence>
<evidence type="ECO:0000256" key="3">
    <source>
        <dbReference type="ARBA" id="ARBA00022801"/>
    </source>
</evidence>
<keyword evidence="5" id="KW-0812">Transmembrane</keyword>
<dbReference type="Gene3D" id="6.20.330.10">
    <property type="match status" value="1"/>
</dbReference>
<proteinExistence type="inferred from homology"/>
<evidence type="ECO:0000259" key="6">
    <source>
        <dbReference type="Pfam" id="PF01343"/>
    </source>
</evidence>
<keyword evidence="3" id="KW-0378">Hydrolase</keyword>
<keyword evidence="5" id="KW-0472">Membrane</keyword>
<comment type="similarity">
    <text evidence="1">Belongs to the peptidase S49 family.</text>
</comment>
<evidence type="ECO:0000313" key="7">
    <source>
        <dbReference type="EMBL" id="AOZ11129.1"/>
    </source>
</evidence>
<protein>
    <recommendedName>
        <fullName evidence="6">Peptidase S49 domain-containing protein</fullName>
    </recommendedName>
</protein>
<accession>A0ABM6FGP8</accession>
<dbReference type="InterPro" id="IPR029045">
    <property type="entry name" value="ClpP/crotonase-like_dom_sf"/>
</dbReference>
<dbReference type="SUPFAM" id="SSF52096">
    <property type="entry name" value="ClpP/crotonase"/>
    <property type="match status" value="1"/>
</dbReference>
<keyword evidence="2" id="KW-0645">Protease</keyword>
<dbReference type="Proteomes" id="UP000177515">
    <property type="component" value="Plasmid unnamed1"/>
</dbReference>
<feature type="transmembrane region" description="Helical" evidence="5">
    <location>
        <begin position="25"/>
        <end position="45"/>
    </location>
</feature>
<evidence type="ECO:0000313" key="8">
    <source>
        <dbReference type="Proteomes" id="UP000177515"/>
    </source>
</evidence>
<name>A0ABM6FGP8_9BURK</name>
<keyword evidence="7" id="KW-0614">Plasmid</keyword>
<keyword evidence="5" id="KW-1133">Transmembrane helix</keyword>
<geneLocation type="plasmid" evidence="7 8">
    <name>unnamed1</name>
</geneLocation>
<evidence type="ECO:0000256" key="2">
    <source>
        <dbReference type="ARBA" id="ARBA00022670"/>
    </source>
</evidence>
<organism evidence="7 8">
    <name type="scientific">Cupriavidus malaysiensis</name>
    <dbReference type="NCBI Taxonomy" id="367825"/>
    <lineage>
        <taxon>Bacteria</taxon>
        <taxon>Pseudomonadati</taxon>
        <taxon>Pseudomonadota</taxon>
        <taxon>Betaproteobacteria</taxon>
        <taxon>Burkholderiales</taxon>
        <taxon>Burkholderiaceae</taxon>
        <taxon>Cupriavidus</taxon>
    </lineage>
</organism>
<dbReference type="EMBL" id="CP017756">
    <property type="protein sequence ID" value="AOZ11129.1"/>
    <property type="molecule type" value="Genomic_DNA"/>
</dbReference>
<reference evidence="7 8" key="1">
    <citation type="submission" date="2016-10" db="EMBL/GenBank/DDBJ databases">
        <title>Complete genome sequences of three Cupriavidus strains isolated from various Malaysian environments.</title>
        <authorList>
            <person name="Abdullah A.A.-A."/>
            <person name="Shafie N.A.H."/>
            <person name="Lau N.S."/>
        </authorList>
    </citation>
    <scope>NUCLEOTIDE SEQUENCE [LARGE SCALE GENOMIC DNA]</scope>
    <source>
        <strain evidence="7 8">USMAA1020</strain>
        <plasmid evidence="7 8">unnamed1</plasmid>
    </source>
</reference>
<evidence type="ECO:0000256" key="4">
    <source>
        <dbReference type="ARBA" id="ARBA00022825"/>
    </source>
</evidence>